<dbReference type="OrthoDB" id="9802385at2"/>
<dbReference type="PANTHER" id="PTHR46246:SF1">
    <property type="entry name" value="GUANOSINE-3',5'-BIS(DIPHOSPHATE) 3'-PYROPHOSPHOHYDROLASE MESH1"/>
    <property type="match status" value="1"/>
</dbReference>
<dbReference type="EMBL" id="LFNT01000013">
    <property type="protein sequence ID" value="KMS74439.1"/>
    <property type="molecule type" value="Genomic_DNA"/>
</dbReference>
<dbReference type="GO" id="GO:0008893">
    <property type="term" value="F:guanosine-3',5'-bis(diphosphate) 3'-diphosphatase activity"/>
    <property type="evidence" value="ECO:0007669"/>
    <property type="project" value="TreeGrafter"/>
</dbReference>
<accession>A0A0J7ZF20</accession>
<proteinExistence type="predicted"/>
<sequence>MTSTPAVTDELGFKDWPEPERARGRLAATLATTIYAGHVRDQGTPYINHPVRVVTVLKDELGVADPELLILGLLHDALEIAPSAERLIASHLGPALIQRLRSMTPDHRLEQRPKQPWDADVWHNKIRCLGPEELLIRLADRIDNLRDLRHSPDPGRRTRFLDSLTSTYLPRAEESRDVSAPLRAAYEVLYAEYRRQAEAGG</sequence>
<dbReference type="Proteomes" id="UP000037432">
    <property type="component" value="Unassembled WGS sequence"/>
</dbReference>
<dbReference type="RefSeq" id="WP_048581561.1">
    <property type="nucleotide sequence ID" value="NZ_LFNT01000013.1"/>
</dbReference>
<feature type="domain" description="HD/PDEase" evidence="1">
    <location>
        <begin position="42"/>
        <end position="154"/>
    </location>
</feature>
<name>A0A0J7ZF20_STRVR</name>
<protein>
    <recommendedName>
        <fullName evidence="1">HD/PDEase domain-containing protein</fullName>
    </recommendedName>
</protein>
<comment type="caution">
    <text evidence="2">The sequence shown here is derived from an EMBL/GenBank/DDBJ whole genome shotgun (WGS) entry which is preliminary data.</text>
</comment>
<evidence type="ECO:0000259" key="1">
    <source>
        <dbReference type="SMART" id="SM00471"/>
    </source>
</evidence>
<dbReference type="PANTHER" id="PTHR46246">
    <property type="entry name" value="GUANOSINE-3',5'-BIS(DIPHOSPHATE) 3'-PYROPHOSPHOHYDROLASE MESH1"/>
    <property type="match status" value="1"/>
</dbReference>
<dbReference type="Pfam" id="PF13328">
    <property type="entry name" value="HD_4"/>
    <property type="match status" value="1"/>
</dbReference>
<dbReference type="SUPFAM" id="SSF109604">
    <property type="entry name" value="HD-domain/PDEase-like"/>
    <property type="match status" value="1"/>
</dbReference>
<dbReference type="PATRIC" id="fig|1938.3.peg.4077"/>
<dbReference type="AlphaFoldDB" id="A0A0J7ZF20"/>
<organism evidence="2 3">
    <name type="scientific">Streptomyces viridochromogenes</name>
    <dbReference type="NCBI Taxonomy" id="1938"/>
    <lineage>
        <taxon>Bacteria</taxon>
        <taxon>Bacillati</taxon>
        <taxon>Actinomycetota</taxon>
        <taxon>Actinomycetes</taxon>
        <taxon>Kitasatosporales</taxon>
        <taxon>Streptomycetaceae</taxon>
        <taxon>Streptomyces</taxon>
    </lineage>
</organism>
<gene>
    <name evidence="2" type="ORF">ACM01_14250</name>
</gene>
<dbReference type="InterPro" id="IPR003607">
    <property type="entry name" value="HD/PDEase_dom"/>
</dbReference>
<dbReference type="SMART" id="SM00471">
    <property type="entry name" value="HDc"/>
    <property type="match status" value="1"/>
</dbReference>
<dbReference type="InterPro" id="IPR052194">
    <property type="entry name" value="MESH1"/>
</dbReference>
<dbReference type="Gene3D" id="1.10.3210.10">
    <property type="entry name" value="Hypothetical protein af1432"/>
    <property type="match status" value="1"/>
</dbReference>
<reference evidence="2 3" key="1">
    <citation type="submission" date="2015-06" db="EMBL/GenBank/DDBJ databases">
        <authorList>
            <person name="Ju K.-S."/>
            <person name="Doroghazi J.R."/>
            <person name="Metcalf W.W."/>
        </authorList>
    </citation>
    <scope>NUCLEOTIDE SEQUENCE [LARGE SCALE GENOMIC DNA]</scope>
    <source>
        <strain evidence="2 3">NRRL 3414</strain>
    </source>
</reference>
<evidence type="ECO:0000313" key="2">
    <source>
        <dbReference type="EMBL" id="KMS74439.1"/>
    </source>
</evidence>
<evidence type="ECO:0000313" key="3">
    <source>
        <dbReference type="Proteomes" id="UP000037432"/>
    </source>
</evidence>